<proteinExistence type="predicted"/>
<protein>
    <submittedName>
        <fullName evidence="3">Cytochrome b/b6 domain protein</fullName>
    </submittedName>
</protein>
<dbReference type="GO" id="GO:0016491">
    <property type="term" value="F:oxidoreductase activity"/>
    <property type="evidence" value="ECO:0007669"/>
    <property type="project" value="InterPro"/>
</dbReference>
<keyword evidence="1" id="KW-0812">Transmembrane</keyword>
<keyword evidence="1" id="KW-0472">Membrane</keyword>
<dbReference type="KEGG" id="dap:Dacet_1797"/>
<dbReference type="eggNOG" id="COG1290">
    <property type="taxonomic scope" value="Bacteria"/>
</dbReference>
<dbReference type="GO" id="GO:0022904">
    <property type="term" value="P:respiratory electron transport chain"/>
    <property type="evidence" value="ECO:0007669"/>
    <property type="project" value="InterPro"/>
</dbReference>
<feature type="transmembrane region" description="Helical" evidence="1">
    <location>
        <begin position="25"/>
        <end position="49"/>
    </location>
</feature>
<feature type="transmembrane region" description="Helical" evidence="1">
    <location>
        <begin position="110"/>
        <end position="128"/>
    </location>
</feature>
<accession>D4H0P8</accession>
<dbReference type="InterPro" id="IPR027387">
    <property type="entry name" value="Cytb/b6-like_sf"/>
</dbReference>
<feature type="transmembrane region" description="Helical" evidence="1">
    <location>
        <begin position="258"/>
        <end position="288"/>
    </location>
</feature>
<dbReference type="Pfam" id="PF13631">
    <property type="entry name" value="Cytochrom_B_N_2"/>
    <property type="match status" value="1"/>
</dbReference>
<dbReference type="InParanoid" id="D4H0P8"/>
<dbReference type="STRING" id="522772.Dacet_1797"/>
<feature type="transmembrane region" description="Helical" evidence="1">
    <location>
        <begin position="173"/>
        <end position="195"/>
    </location>
</feature>
<feature type="domain" description="Cytochrome b/b6 N-terminal region profile" evidence="2">
    <location>
        <begin position="1"/>
        <end position="204"/>
    </location>
</feature>
<gene>
    <name evidence="3" type="ordered locus">Dacet_1797</name>
</gene>
<dbReference type="Gene3D" id="1.20.810.10">
    <property type="entry name" value="Cytochrome Bc1 Complex, Chain C"/>
    <property type="match status" value="1"/>
</dbReference>
<dbReference type="PANTHER" id="PTHR19271:SF16">
    <property type="entry name" value="CYTOCHROME B"/>
    <property type="match status" value="1"/>
</dbReference>
<dbReference type="HOGENOM" id="CLU_031114_4_0_0"/>
<evidence type="ECO:0000259" key="2">
    <source>
        <dbReference type="PROSITE" id="PS51002"/>
    </source>
</evidence>
<dbReference type="PaxDb" id="522772-Dacet_1797"/>
<dbReference type="PROSITE" id="PS51002">
    <property type="entry name" value="CYTB_NTER"/>
    <property type="match status" value="1"/>
</dbReference>
<dbReference type="SUPFAM" id="SSF81342">
    <property type="entry name" value="Transmembrane di-heme cytochromes"/>
    <property type="match status" value="1"/>
</dbReference>
<evidence type="ECO:0000313" key="4">
    <source>
        <dbReference type="Proteomes" id="UP000002012"/>
    </source>
</evidence>
<dbReference type="GO" id="GO:0016020">
    <property type="term" value="C:membrane"/>
    <property type="evidence" value="ECO:0007669"/>
    <property type="project" value="InterPro"/>
</dbReference>
<dbReference type="Proteomes" id="UP000002012">
    <property type="component" value="Chromosome"/>
</dbReference>
<dbReference type="InterPro" id="IPR005797">
    <property type="entry name" value="Cyt_b/b6_N"/>
</dbReference>
<feature type="transmembrane region" description="Helical" evidence="1">
    <location>
        <begin position="216"/>
        <end position="238"/>
    </location>
</feature>
<feature type="transmembrane region" description="Helical" evidence="1">
    <location>
        <begin position="309"/>
        <end position="331"/>
    </location>
</feature>
<evidence type="ECO:0000313" key="3">
    <source>
        <dbReference type="EMBL" id="ADD68561.1"/>
    </source>
</evidence>
<dbReference type="AlphaFoldDB" id="D4H0P8"/>
<evidence type="ECO:0000256" key="1">
    <source>
        <dbReference type="SAM" id="Phobius"/>
    </source>
</evidence>
<sequence length="343" mass="39314" precursor="true">MISPFFTHLFPPKFYRDTLKFSKTLYAGAILVALFTTLSVTGLLLMFYYSPDAASSYSSVIFLEESVFGGKFLRALHRMCSHIFLIVIAVHLLRTVLTGVYAGRKRNWKLGYIIFFVIVFEAYTGYLMPMNQLSYWATKTGMELMNTLPFGDFIKNLLMPDDVGGKLTVLRFYTLHVIVLPVFSLTLISAHLYNIRKNGGLVKYADSSDKEDRRKLIGFSLLIGFASILFAIILTFIFPSPLDTAADPSSPPNPAKSAWFLLWIQEVVSWRAVYFNVIMLLIILFYFLPDFRKKYTPDKAVWFSKNDRAVWSTTIALTFTVIVLTIIATFFRGENWELVSFYF</sequence>
<dbReference type="PANTHER" id="PTHR19271">
    <property type="entry name" value="CYTOCHROME B"/>
    <property type="match status" value="1"/>
</dbReference>
<organism evidence="3 4">
    <name type="scientific">Denitrovibrio acetiphilus (strain DSM 12809 / NBRC 114555 / N2460)</name>
    <dbReference type="NCBI Taxonomy" id="522772"/>
    <lineage>
        <taxon>Bacteria</taxon>
        <taxon>Pseudomonadati</taxon>
        <taxon>Deferribacterota</taxon>
        <taxon>Deferribacteres</taxon>
        <taxon>Deferribacterales</taxon>
        <taxon>Geovibrionaceae</taxon>
        <taxon>Denitrovibrio</taxon>
    </lineage>
</organism>
<reference evidence="3 4" key="1">
    <citation type="journal article" date="2010" name="Stand. Genomic Sci.">
        <title>Complete genome sequence of Denitrovibrio acetiphilus type strain (N2460).</title>
        <authorList>
            <person name="Kiss H."/>
            <person name="Lang E."/>
            <person name="Lapidus A."/>
            <person name="Copeland A."/>
            <person name="Nolan M."/>
            <person name="Glavina Del Rio T."/>
            <person name="Chen F."/>
            <person name="Lucas S."/>
            <person name="Tice H."/>
            <person name="Cheng J.F."/>
            <person name="Han C."/>
            <person name="Goodwin L."/>
            <person name="Pitluck S."/>
            <person name="Liolios K."/>
            <person name="Pati A."/>
            <person name="Ivanova N."/>
            <person name="Mavromatis K."/>
            <person name="Chen A."/>
            <person name="Palaniappan K."/>
            <person name="Land M."/>
            <person name="Hauser L."/>
            <person name="Chang Y.J."/>
            <person name="Jeffries C.D."/>
            <person name="Detter J.C."/>
            <person name="Brettin T."/>
            <person name="Spring S."/>
            <person name="Rohde M."/>
            <person name="Goker M."/>
            <person name="Woyke T."/>
            <person name="Bristow J."/>
            <person name="Eisen J.A."/>
            <person name="Markowitz V."/>
            <person name="Hugenholtz P."/>
            <person name="Kyrpides N.C."/>
            <person name="Klenk H.P."/>
        </authorList>
    </citation>
    <scope>NUCLEOTIDE SEQUENCE [LARGE SCALE GENOMIC DNA]</scope>
    <source>
        <strain evidence="4">DSM 12809 / NBRC 114555 / N2460</strain>
    </source>
</reference>
<dbReference type="RefSeq" id="WP_013011071.1">
    <property type="nucleotide sequence ID" value="NC_013943.1"/>
</dbReference>
<dbReference type="EMBL" id="CP001968">
    <property type="protein sequence ID" value="ADD68561.1"/>
    <property type="molecule type" value="Genomic_DNA"/>
</dbReference>
<keyword evidence="4" id="KW-1185">Reference proteome</keyword>
<name>D4H0P8_DENA2</name>
<feature type="transmembrane region" description="Helical" evidence="1">
    <location>
        <begin position="83"/>
        <end position="103"/>
    </location>
</feature>
<dbReference type="InterPro" id="IPR016174">
    <property type="entry name" value="Di-haem_cyt_TM"/>
</dbReference>
<keyword evidence="1" id="KW-1133">Transmembrane helix</keyword>
<dbReference type="GO" id="GO:0009055">
    <property type="term" value="F:electron transfer activity"/>
    <property type="evidence" value="ECO:0007669"/>
    <property type="project" value="InterPro"/>
</dbReference>